<organism evidence="2">
    <name type="scientific">Salmonella newport</name>
    <dbReference type="NCBI Taxonomy" id="108619"/>
    <lineage>
        <taxon>Bacteria</taxon>
        <taxon>Pseudomonadati</taxon>
        <taxon>Pseudomonadota</taxon>
        <taxon>Gammaproteobacteria</taxon>
        <taxon>Enterobacterales</taxon>
        <taxon>Enterobacteriaceae</taxon>
        <taxon>Salmonella</taxon>
    </lineage>
</organism>
<evidence type="ECO:0000313" key="2">
    <source>
        <dbReference type="EMBL" id="ECD6072248.1"/>
    </source>
</evidence>
<dbReference type="InterPro" id="IPR007538">
    <property type="entry name" value="dATP/dGTP_dipphydrolase_MazZ"/>
</dbReference>
<comment type="caution">
    <text evidence="2">The sequence shown here is derived from an EMBL/GenBank/DDBJ whole genome shotgun (WGS) entry which is preliminary data.</text>
</comment>
<proteinExistence type="predicted"/>
<dbReference type="Proteomes" id="UP000839738">
    <property type="component" value="Unassembled WGS sequence"/>
</dbReference>
<protein>
    <submittedName>
        <fullName evidence="2">DUF550 domain-containing protein</fullName>
    </submittedName>
</protein>
<dbReference type="AlphaFoldDB" id="A0A5Y2FFH0"/>
<reference evidence="2" key="1">
    <citation type="submission" date="2019-03" db="EMBL/GenBank/DDBJ databases">
        <authorList>
            <person name="Ashton P.M."/>
            <person name="Dallman T."/>
            <person name="Nair S."/>
            <person name="De Pinna E."/>
            <person name="Peters T."/>
            <person name="Grant K."/>
        </authorList>
    </citation>
    <scope>NUCLEOTIDE SEQUENCE [LARGE SCALE GENOMIC DNA]</scope>
    <source>
        <strain evidence="2">161826</strain>
    </source>
</reference>
<gene>
    <name evidence="2" type="ORF">E2D65_06715</name>
</gene>
<dbReference type="Pfam" id="PF04447">
    <property type="entry name" value="dATP-dGTP_PPHyd"/>
    <property type="match status" value="1"/>
</dbReference>
<evidence type="ECO:0000259" key="1">
    <source>
        <dbReference type="Pfam" id="PF04447"/>
    </source>
</evidence>
<feature type="domain" description="dATP/dGTP diphosphohydrolase MazZ" evidence="1">
    <location>
        <begin position="109"/>
        <end position="185"/>
    </location>
</feature>
<name>A0A5Y2FFH0_SALNE</name>
<accession>A0A5Y2FFH0</accession>
<sequence length="187" mass="21026">MATITSKFTKERLIDWAVISVAERVRDLKDAPESVKAAANLKLAEIALAALTAEPVAWKYRLVDIDSGTGDHWKYSTQCITPASGKTHRIESVPLYTVSQPVPEREQVRREHAKWSDKTFGDIGPVGPLKHLSKEAMEAAAEPDDLSEWADMQFLLWDAQRRAGITDEQITRVMKEKLAINKARQCR</sequence>
<dbReference type="EMBL" id="AAIFEU010000004">
    <property type="protein sequence ID" value="ECD6072248.1"/>
    <property type="molecule type" value="Genomic_DNA"/>
</dbReference>